<evidence type="ECO:0000313" key="1">
    <source>
        <dbReference type="EMBL" id="NEB15448.1"/>
    </source>
</evidence>
<dbReference type="AlphaFoldDB" id="A0A6N9UCF0"/>
<accession>A0A6N9UCF0</accession>
<name>A0A6N9UCF0_9ACTN</name>
<gene>
    <name evidence="1" type="ORF">G3I46_02775</name>
</gene>
<dbReference type="EMBL" id="JAAGMB010000064">
    <property type="protein sequence ID" value="NEB15448.1"/>
    <property type="molecule type" value="Genomic_DNA"/>
</dbReference>
<reference evidence="1 2" key="1">
    <citation type="submission" date="2020-01" db="EMBL/GenBank/DDBJ databases">
        <title>Insect and environment-associated Actinomycetes.</title>
        <authorList>
            <person name="Currrie C."/>
            <person name="Chevrette M."/>
            <person name="Carlson C."/>
            <person name="Stubbendieck R."/>
            <person name="Wendt-Pienkowski E."/>
        </authorList>
    </citation>
    <scope>NUCLEOTIDE SEQUENCE [LARGE SCALE GENOMIC DNA]</scope>
    <source>
        <strain evidence="1 2">SID14172</strain>
    </source>
</reference>
<evidence type="ECO:0000313" key="2">
    <source>
        <dbReference type="Proteomes" id="UP000469545"/>
    </source>
</evidence>
<organism evidence="1 2">
    <name type="scientific">Streptomyces coelicoflavus</name>
    <dbReference type="NCBI Taxonomy" id="285562"/>
    <lineage>
        <taxon>Bacteria</taxon>
        <taxon>Bacillati</taxon>
        <taxon>Actinomycetota</taxon>
        <taxon>Actinomycetes</taxon>
        <taxon>Kitasatosporales</taxon>
        <taxon>Streptomycetaceae</taxon>
        <taxon>Streptomyces</taxon>
    </lineage>
</organism>
<sequence>MRIGGTFIRVSYPHMVPKYANGADRCGVRHLQAGRHGWSCVDTAGIVTVSAVPDAGYLRDPSRPCGLRPSFAHARGHKTSTET</sequence>
<proteinExistence type="predicted"/>
<comment type="caution">
    <text evidence="1">The sequence shown here is derived from an EMBL/GenBank/DDBJ whole genome shotgun (WGS) entry which is preliminary data.</text>
</comment>
<keyword evidence="2" id="KW-1185">Reference proteome</keyword>
<dbReference type="Proteomes" id="UP000469545">
    <property type="component" value="Unassembled WGS sequence"/>
</dbReference>
<protein>
    <submittedName>
        <fullName evidence="1">Uncharacterized protein</fullName>
    </submittedName>
</protein>